<dbReference type="Pfam" id="PF00010">
    <property type="entry name" value="HLH"/>
    <property type="match status" value="1"/>
</dbReference>
<dbReference type="PANTHER" id="PTHR45914:SF12">
    <property type="entry name" value="TRANSCRIPTION FACTOR BHLH87"/>
    <property type="match status" value="1"/>
</dbReference>
<dbReference type="FunFam" id="4.10.280.10:FF:000089">
    <property type="entry name" value="Transcription factor LAX PANICLE"/>
    <property type="match status" value="1"/>
</dbReference>
<dbReference type="InterPro" id="IPR011598">
    <property type="entry name" value="bHLH_dom"/>
</dbReference>
<proteinExistence type="inferred from homology"/>
<evidence type="ECO:0000259" key="7">
    <source>
        <dbReference type="PROSITE" id="PS50888"/>
    </source>
</evidence>
<dbReference type="Proteomes" id="UP001552299">
    <property type="component" value="Unassembled WGS sequence"/>
</dbReference>
<evidence type="ECO:0000256" key="3">
    <source>
        <dbReference type="ARBA" id="ARBA00023015"/>
    </source>
</evidence>
<comment type="caution">
    <text evidence="8">The sequence shown here is derived from an EMBL/GenBank/DDBJ whole genome shotgun (WGS) entry which is preliminary data.</text>
</comment>
<keyword evidence="4" id="KW-0804">Transcription</keyword>
<dbReference type="SMART" id="SM00353">
    <property type="entry name" value="HLH"/>
    <property type="match status" value="1"/>
</dbReference>
<evidence type="ECO:0000256" key="4">
    <source>
        <dbReference type="ARBA" id="ARBA00023163"/>
    </source>
</evidence>
<dbReference type="GO" id="GO:0005634">
    <property type="term" value="C:nucleus"/>
    <property type="evidence" value="ECO:0007669"/>
    <property type="project" value="UniProtKB-SubCell"/>
</dbReference>
<evidence type="ECO:0000313" key="9">
    <source>
        <dbReference type="Proteomes" id="UP001552299"/>
    </source>
</evidence>
<dbReference type="Gene3D" id="4.10.280.10">
    <property type="entry name" value="Helix-loop-helix DNA-binding domain"/>
    <property type="match status" value="1"/>
</dbReference>
<keyword evidence="5" id="KW-0539">Nucleus</keyword>
<evidence type="ECO:0000313" key="8">
    <source>
        <dbReference type="EMBL" id="KAL0908060.1"/>
    </source>
</evidence>
<reference evidence="8 9" key="1">
    <citation type="journal article" date="2024" name="Plant Biotechnol. J.">
        <title>Dendrobium thyrsiflorum genome and its molecular insights into genes involved in important horticultural traits.</title>
        <authorList>
            <person name="Chen B."/>
            <person name="Wang J.Y."/>
            <person name="Zheng P.J."/>
            <person name="Li K.L."/>
            <person name="Liang Y.M."/>
            <person name="Chen X.F."/>
            <person name="Zhang C."/>
            <person name="Zhao X."/>
            <person name="He X."/>
            <person name="Zhang G.Q."/>
            <person name="Liu Z.J."/>
            <person name="Xu Q."/>
        </authorList>
    </citation>
    <scope>NUCLEOTIDE SEQUENCE [LARGE SCALE GENOMIC DNA]</scope>
    <source>
        <strain evidence="8">GZMU011</strain>
    </source>
</reference>
<accession>A0ABD0U6U8</accession>
<evidence type="ECO:0000256" key="2">
    <source>
        <dbReference type="ARBA" id="ARBA00005510"/>
    </source>
</evidence>
<dbReference type="EMBL" id="JANQDX010000017">
    <property type="protein sequence ID" value="KAL0908060.1"/>
    <property type="molecule type" value="Genomic_DNA"/>
</dbReference>
<dbReference type="PANTHER" id="PTHR45914">
    <property type="entry name" value="TRANSCRIPTION FACTOR HEC3-RELATED"/>
    <property type="match status" value="1"/>
</dbReference>
<comment type="subcellular location">
    <subcellularLocation>
        <location evidence="1">Nucleus</location>
    </subcellularLocation>
</comment>
<dbReference type="AlphaFoldDB" id="A0ABD0U6U8"/>
<comment type="similarity">
    <text evidence="2">Belongs to the bHLH protein family.</text>
</comment>
<dbReference type="InterPro" id="IPR045843">
    <property type="entry name" value="IND-like"/>
</dbReference>
<feature type="compositionally biased region" description="Basic and acidic residues" evidence="6">
    <location>
        <begin position="184"/>
        <end position="198"/>
    </location>
</feature>
<organism evidence="8 9">
    <name type="scientific">Dendrobium thyrsiflorum</name>
    <name type="common">Pinecone-like raceme dendrobium</name>
    <name type="synonym">Orchid</name>
    <dbReference type="NCBI Taxonomy" id="117978"/>
    <lineage>
        <taxon>Eukaryota</taxon>
        <taxon>Viridiplantae</taxon>
        <taxon>Streptophyta</taxon>
        <taxon>Embryophyta</taxon>
        <taxon>Tracheophyta</taxon>
        <taxon>Spermatophyta</taxon>
        <taxon>Magnoliopsida</taxon>
        <taxon>Liliopsida</taxon>
        <taxon>Asparagales</taxon>
        <taxon>Orchidaceae</taxon>
        <taxon>Epidendroideae</taxon>
        <taxon>Malaxideae</taxon>
        <taxon>Dendrobiinae</taxon>
        <taxon>Dendrobium</taxon>
    </lineage>
</organism>
<dbReference type="SUPFAM" id="SSF47459">
    <property type="entry name" value="HLH, helix-loop-helix DNA-binding domain"/>
    <property type="match status" value="1"/>
</dbReference>
<protein>
    <recommendedName>
        <fullName evidence="7">BHLH domain-containing protein</fullName>
    </recommendedName>
</protein>
<evidence type="ECO:0000256" key="1">
    <source>
        <dbReference type="ARBA" id="ARBA00004123"/>
    </source>
</evidence>
<feature type="region of interest" description="Disordered" evidence="6">
    <location>
        <begin position="158"/>
        <end position="207"/>
    </location>
</feature>
<dbReference type="PROSITE" id="PS50888">
    <property type="entry name" value="BHLH"/>
    <property type="match status" value="1"/>
</dbReference>
<keyword evidence="9" id="KW-1185">Reference proteome</keyword>
<sequence length="369" mass="41535">MKFGIDFTKLRNQRVNHHTDLFLMDNSRWDNQSIIRDEMISNPSCIWSRQYDNFSEPNSDYCVVGGKVEMMINEALLSSNLDLLHGNLNNDAVVDIMQNHQAAISIDSNSILPNSISEAVMRETLSASYQLCSLPPSFTDHNFTSSEELQVISTEIRDTCNNTPSGTDSDNYASHSSNSNLEQTPKERLSYKRKREEYSSSLLNSSSSTADGGFQIIFGENPAKSKKLRFEIDKYEPDTEAIVQVKEMIYRAAALRPVSLEPEAAVVKPKRKNVRISSDPQTVAARHRRERISERLRVLQKLVPGGSKMDTASMLDEAANYLKFLKAQVSALEKLGNSNRSVDHTMRSMLNSFPVTSSCQSFPMQTLFP</sequence>
<feature type="domain" description="BHLH" evidence="7">
    <location>
        <begin position="276"/>
        <end position="325"/>
    </location>
</feature>
<dbReference type="InterPro" id="IPR036638">
    <property type="entry name" value="HLH_DNA-bd_sf"/>
</dbReference>
<evidence type="ECO:0000256" key="5">
    <source>
        <dbReference type="ARBA" id="ARBA00023242"/>
    </source>
</evidence>
<name>A0ABD0U6U8_DENTH</name>
<evidence type="ECO:0000256" key="6">
    <source>
        <dbReference type="SAM" id="MobiDB-lite"/>
    </source>
</evidence>
<feature type="compositionally biased region" description="Polar residues" evidence="6">
    <location>
        <begin position="158"/>
        <end position="183"/>
    </location>
</feature>
<gene>
    <name evidence="8" type="ORF">M5K25_022527</name>
</gene>
<dbReference type="CDD" id="cd11454">
    <property type="entry name" value="bHLH_AtIND_like"/>
    <property type="match status" value="1"/>
</dbReference>
<keyword evidence="3" id="KW-0805">Transcription regulation</keyword>